<dbReference type="InterPro" id="IPR036852">
    <property type="entry name" value="Peptidase_S8/S53_dom_sf"/>
</dbReference>
<dbReference type="PROSITE" id="PS00138">
    <property type="entry name" value="SUBTILASE_SER"/>
    <property type="match status" value="1"/>
</dbReference>
<evidence type="ECO:0000256" key="2">
    <source>
        <dbReference type="ARBA" id="ARBA00011073"/>
    </source>
</evidence>
<evidence type="ECO:0000259" key="10">
    <source>
        <dbReference type="Pfam" id="PF22148"/>
    </source>
</evidence>
<dbReference type="InterPro" id="IPR023827">
    <property type="entry name" value="Peptidase_S8_Asp-AS"/>
</dbReference>
<dbReference type="CDD" id="cd07484">
    <property type="entry name" value="Peptidases_S8_Thermitase_like"/>
    <property type="match status" value="1"/>
</dbReference>
<dbReference type="EMBL" id="CP001087">
    <property type="protein sequence ID" value="ACN15724.1"/>
    <property type="molecule type" value="Genomic_DNA"/>
</dbReference>
<keyword evidence="4 7" id="KW-0645">Protease</keyword>
<keyword evidence="12" id="KW-1185">Reference proteome</keyword>
<accession>C0QHY8</accession>
<dbReference type="InterPro" id="IPR013783">
    <property type="entry name" value="Ig-like_fold"/>
</dbReference>
<evidence type="ECO:0000256" key="4">
    <source>
        <dbReference type="ARBA" id="ARBA00022670"/>
    </source>
</evidence>
<dbReference type="PROSITE" id="PS00136">
    <property type="entry name" value="SUBTILASE_ASP"/>
    <property type="match status" value="1"/>
</dbReference>
<evidence type="ECO:0000256" key="1">
    <source>
        <dbReference type="ARBA" id="ARBA00004613"/>
    </source>
</evidence>
<evidence type="ECO:0000256" key="8">
    <source>
        <dbReference type="RuleBase" id="RU003355"/>
    </source>
</evidence>
<feature type="active site" description="Charge relay system" evidence="7">
    <location>
        <position position="127"/>
    </location>
</feature>
<dbReference type="Proteomes" id="UP000000442">
    <property type="component" value="Chromosome"/>
</dbReference>
<dbReference type="Gene3D" id="3.40.50.200">
    <property type="entry name" value="Peptidase S8/S53 domain"/>
    <property type="match status" value="1"/>
</dbReference>
<dbReference type="EC" id="3.4.21.75" evidence="11"/>
<dbReference type="PANTHER" id="PTHR43399:SF4">
    <property type="entry name" value="CELL WALL-ASSOCIATED PROTEASE"/>
    <property type="match status" value="1"/>
</dbReference>
<feature type="domain" description="Fervidolysin-like N-terminal prodomain" evidence="10">
    <location>
        <begin position="2"/>
        <end position="50"/>
    </location>
</feature>
<keyword evidence="6 7" id="KW-0720">Serine protease</keyword>
<reference evidence="11 12" key="1">
    <citation type="journal article" date="2009" name="Environ. Microbiol.">
        <title>Genome sequence of Desulfobacterium autotrophicum HRM2, a marine sulfate reducer oxidizing organic carbon completely to carbon dioxide.</title>
        <authorList>
            <person name="Strittmatter A.W."/>
            <person name="Liesegang H."/>
            <person name="Rabus R."/>
            <person name="Decker I."/>
            <person name="Amann J."/>
            <person name="Andres S."/>
            <person name="Henne A."/>
            <person name="Fricke W.F."/>
            <person name="Martinez-Arias R."/>
            <person name="Bartels D."/>
            <person name="Goesmann A."/>
            <person name="Krause L."/>
            <person name="Puehler A."/>
            <person name="Klenk H.P."/>
            <person name="Richter M."/>
            <person name="Schuler M."/>
            <person name="Gloeckner F.O."/>
            <person name="Meyerdierks A."/>
            <person name="Gottschalk G."/>
            <person name="Amann R."/>
        </authorList>
    </citation>
    <scope>NUCLEOTIDE SEQUENCE [LARGE SCALE GENOMIC DNA]</scope>
    <source>
        <strain evidence="12">ATCC 43914 / DSM 3382 / HRM2</strain>
    </source>
</reference>
<sequence length="534" mass="56596">MDKLLHSHGAATAGEIENIRVHRITVPEHALEQVKKALSKNPNIQFVEENFIAESGYVPNDERYSSQWHLPMISAPDGWDLTTGSPSVPIAIIDSGVDSTHPDLAGNLIAGYNFLENNTDTQDVLGHGTAVAGSAAAITDNITGVAGVAGDSPIMPLVILDANDYATYYDIARAMNYAADQGVRIINISIGGSSYSSTLQNAVNYAWNKGAAIFARAHNYSTDTPYYPAACANVVAVSATTSSDTLASFSNYGDWIDISAPGAYILTTTRGGGYGNWNGTSFSSPITAGVAALILSANPSLTNAQVVDILTQSADALGSTRFDTYFGYGRVNALESILTALGAAPDEDTIDPSVAITSPQNDTTVNGSLTVSVSAADERGVDRVELYVDGELFDEDITSPYSFFWDTTTDANDTYELVAVAYDTAGNSGQSGVISVSVDNVIFKDTGALIVTISSHKDGASIGDLEKVQASASDDSGISRMELFLDGELKAVKYKSELRWNWNTRKLSKGAYTFSVKAFDTAGNEGIETITVYK</sequence>
<keyword evidence="3" id="KW-0964">Secreted</keyword>
<dbReference type="InterPro" id="IPR015500">
    <property type="entry name" value="Peptidase_S8_subtilisin-rel"/>
</dbReference>
<dbReference type="HOGENOM" id="CLU_011263_9_0_7"/>
<name>C0QHY8_DESAH</name>
<dbReference type="PANTHER" id="PTHR43399">
    <property type="entry name" value="SUBTILISIN-RELATED"/>
    <property type="match status" value="1"/>
</dbReference>
<feature type="active site" description="Charge relay system" evidence="7">
    <location>
        <position position="281"/>
    </location>
</feature>
<dbReference type="InterPro" id="IPR034084">
    <property type="entry name" value="Thermitase-like_dom"/>
</dbReference>
<dbReference type="SUPFAM" id="SSF52743">
    <property type="entry name" value="Subtilisin-like"/>
    <property type="match status" value="1"/>
</dbReference>
<proteinExistence type="inferred from homology"/>
<dbReference type="Gene3D" id="2.60.40.10">
    <property type="entry name" value="Immunoglobulins"/>
    <property type="match status" value="2"/>
</dbReference>
<evidence type="ECO:0000313" key="11">
    <source>
        <dbReference type="EMBL" id="ACN15724.1"/>
    </source>
</evidence>
<dbReference type="Pfam" id="PF22148">
    <property type="entry name" value="Fervidolysin_NPro-like"/>
    <property type="match status" value="1"/>
</dbReference>
<dbReference type="InterPro" id="IPR023828">
    <property type="entry name" value="Peptidase_S8_Ser-AS"/>
</dbReference>
<evidence type="ECO:0000256" key="6">
    <source>
        <dbReference type="ARBA" id="ARBA00022825"/>
    </source>
</evidence>
<feature type="domain" description="Peptidase S8/S53" evidence="9">
    <location>
        <begin position="88"/>
        <end position="329"/>
    </location>
</feature>
<dbReference type="PROSITE" id="PS51892">
    <property type="entry name" value="SUBTILASE"/>
    <property type="match status" value="1"/>
</dbReference>
<dbReference type="InterPro" id="IPR022398">
    <property type="entry name" value="Peptidase_S8_His-AS"/>
</dbReference>
<evidence type="ECO:0000313" key="12">
    <source>
        <dbReference type="Proteomes" id="UP000000442"/>
    </source>
</evidence>
<dbReference type="GO" id="GO:0006508">
    <property type="term" value="P:proteolysis"/>
    <property type="evidence" value="ECO:0007669"/>
    <property type="project" value="UniProtKB-KW"/>
</dbReference>
<comment type="subcellular location">
    <subcellularLocation>
        <location evidence="1">Secreted</location>
    </subcellularLocation>
</comment>
<protein>
    <submittedName>
        <fullName evidence="11">Alkaline serine protease (Subtilase family protein)</fullName>
        <ecNumber evidence="11">3.4.21.75</ecNumber>
    </submittedName>
</protein>
<dbReference type="PRINTS" id="PR00723">
    <property type="entry name" value="SUBTILISIN"/>
</dbReference>
<dbReference type="AlphaFoldDB" id="C0QHY8"/>
<dbReference type="PROSITE" id="PS00137">
    <property type="entry name" value="SUBTILASE_HIS"/>
    <property type="match status" value="1"/>
</dbReference>
<dbReference type="InterPro" id="IPR000209">
    <property type="entry name" value="Peptidase_S8/S53_dom"/>
</dbReference>
<feature type="active site" description="Charge relay system" evidence="7">
    <location>
        <position position="94"/>
    </location>
</feature>
<dbReference type="eggNOG" id="COG1404">
    <property type="taxonomic scope" value="Bacteria"/>
</dbReference>
<evidence type="ECO:0000259" key="9">
    <source>
        <dbReference type="Pfam" id="PF00082"/>
    </source>
</evidence>
<evidence type="ECO:0000256" key="3">
    <source>
        <dbReference type="ARBA" id="ARBA00022525"/>
    </source>
</evidence>
<gene>
    <name evidence="11" type="ordered locus">HRM2_26300</name>
</gene>
<comment type="similarity">
    <text evidence="2 7 8">Belongs to the peptidase S8 family.</text>
</comment>
<dbReference type="InterPro" id="IPR054399">
    <property type="entry name" value="Fervidolysin-like_N_prodom"/>
</dbReference>
<dbReference type="GO" id="GO:0004252">
    <property type="term" value="F:serine-type endopeptidase activity"/>
    <property type="evidence" value="ECO:0007669"/>
    <property type="project" value="UniProtKB-UniRule"/>
</dbReference>
<dbReference type="GO" id="GO:0005576">
    <property type="term" value="C:extracellular region"/>
    <property type="evidence" value="ECO:0007669"/>
    <property type="project" value="UniProtKB-SubCell"/>
</dbReference>
<evidence type="ECO:0000256" key="5">
    <source>
        <dbReference type="ARBA" id="ARBA00022801"/>
    </source>
</evidence>
<keyword evidence="5 7" id="KW-0378">Hydrolase</keyword>
<dbReference type="Pfam" id="PF17957">
    <property type="entry name" value="Big_7"/>
    <property type="match status" value="2"/>
</dbReference>
<dbReference type="InterPro" id="IPR051048">
    <property type="entry name" value="Peptidase_S8/S53_subtilisin"/>
</dbReference>
<organism evidence="11 12">
    <name type="scientific">Desulforapulum autotrophicum (strain ATCC 43914 / DSM 3382 / VKM B-1955 / HRM2)</name>
    <name type="common">Desulfobacterium autotrophicum</name>
    <dbReference type="NCBI Taxonomy" id="177437"/>
    <lineage>
        <taxon>Bacteria</taxon>
        <taxon>Pseudomonadati</taxon>
        <taxon>Thermodesulfobacteriota</taxon>
        <taxon>Desulfobacteria</taxon>
        <taxon>Desulfobacterales</taxon>
        <taxon>Desulfobacteraceae</taxon>
        <taxon>Desulforapulum</taxon>
    </lineage>
</organism>
<dbReference type="KEGG" id="dat:HRM2_26300"/>
<evidence type="ECO:0000256" key="7">
    <source>
        <dbReference type="PROSITE-ProRule" id="PRU01240"/>
    </source>
</evidence>
<dbReference type="Pfam" id="PF00082">
    <property type="entry name" value="Peptidase_S8"/>
    <property type="match status" value="1"/>
</dbReference>
<dbReference type="STRING" id="177437.HRM2_26300"/>
<dbReference type="RefSeq" id="WP_015904487.1">
    <property type="nucleotide sequence ID" value="NC_012108.1"/>
</dbReference>